<evidence type="ECO:0000256" key="5">
    <source>
        <dbReference type="SAM" id="MobiDB-lite"/>
    </source>
</evidence>
<evidence type="ECO:0000256" key="2">
    <source>
        <dbReference type="ARBA" id="ARBA00022525"/>
    </source>
</evidence>
<gene>
    <name evidence="8" type="ORF">CBF30_06740</name>
</gene>
<dbReference type="Pfam" id="PF00746">
    <property type="entry name" value="Gram_pos_anchor"/>
    <property type="match status" value="1"/>
</dbReference>
<keyword evidence="4" id="KW-0572">Peptidoglycan-anchor</keyword>
<keyword evidence="1" id="KW-0134">Cell wall</keyword>
<sequence>MKISKYYYVFASSVLFVNLAAPIAANATTKEQTTGQATSLVATSNSTAATPQNIEGSKKIAEIFPDAAFAKVILKNMQDHGYKGTDVSDEVTQEDLNNYLKHNLAASGAGITSIEGIQYLHNLGWPIQDTVVGQVMLDGNNIKDLSPLANFDSPVAGVQFGGSDMHGVDFSPLFASPAYLNHKAYDYNKWFMVALGECNLDQNDVEKLLSLRAVNQQTMYTTQLQLQGNHFDNFTSLADNWNSYANPGYWLHDQTMTLSPIKITSLTQKVEFKNPSKECSASNYGKPLPITKAIATVTDNDASGTEAETIDATNHASASWTATNIQGKQYLRVDVTQAGVTEHNVESVHYLIPLVWDIQPDPEPTTTTSSSSDTSETTSSSSDTSETTSSSSDTSETTSSSSDTSETTSSSSDTSETTSSSSDTSETTSSSSDTSETTSSSSDTSETTSSSSDTSETTSSSSDTSEITSSSSDTSETTSSSSDTSETTNSTGTTSSSNQVTPAHSDSSNRSDKKTLPQTGEKTTSIESVIGMSLLAGIGFYLFRKKEQNRE</sequence>
<feature type="signal peptide" evidence="6">
    <location>
        <begin position="1"/>
        <end position="27"/>
    </location>
</feature>
<dbReference type="Pfam" id="PF12354">
    <property type="entry name" value="Internalin_N"/>
    <property type="match status" value="1"/>
</dbReference>
<dbReference type="InterPro" id="IPR024634">
    <property type="entry name" value="Internalin_N"/>
</dbReference>
<dbReference type="AlphaFoldDB" id="A0A430AGB2"/>
<accession>A0A430AGB2</accession>
<dbReference type="EMBL" id="NGJZ01000002">
    <property type="protein sequence ID" value="RSU06952.1"/>
    <property type="molecule type" value="Genomic_DNA"/>
</dbReference>
<keyword evidence="9" id="KW-1185">Reference proteome</keyword>
<protein>
    <recommendedName>
        <fullName evidence="7">Gram-positive cocci surface proteins LPxTG domain-containing protein</fullName>
    </recommendedName>
</protein>
<keyword evidence="3 6" id="KW-0732">Signal</keyword>
<dbReference type="Gene3D" id="1.10.8.390">
    <property type="entry name" value="Internalin N-terminal Cap domain-like"/>
    <property type="match status" value="1"/>
</dbReference>
<evidence type="ECO:0000259" key="7">
    <source>
        <dbReference type="PROSITE" id="PS50847"/>
    </source>
</evidence>
<organism evidence="8 9">
    <name type="scientific">Vagococcus entomophilus</name>
    <dbReference type="NCBI Taxonomy" id="1160095"/>
    <lineage>
        <taxon>Bacteria</taxon>
        <taxon>Bacillati</taxon>
        <taxon>Bacillota</taxon>
        <taxon>Bacilli</taxon>
        <taxon>Lactobacillales</taxon>
        <taxon>Enterococcaceae</taxon>
        <taxon>Vagococcus</taxon>
    </lineage>
</organism>
<comment type="caution">
    <text evidence="8">The sequence shown here is derived from an EMBL/GenBank/DDBJ whole genome shotgun (WGS) entry which is preliminary data.</text>
</comment>
<evidence type="ECO:0000256" key="3">
    <source>
        <dbReference type="ARBA" id="ARBA00022729"/>
    </source>
</evidence>
<proteinExistence type="predicted"/>
<evidence type="ECO:0000256" key="4">
    <source>
        <dbReference type="ARBA" id="ARBA00023088"/>
    </source>
</evidence>
<keyword evidence="2" id="KW-0964">Secreted</keyword>
<dbReference type="NCBIfam" id="TIGR01167">
    <property type="entry name" value="LPXTG_anchor"/>
    <property type="match status" value="1"/>
</dbReference>
<feature type="region of interest" description="Disordered" evidence="5">
    <location>
        <begin position="358"/>
        <end position="526"/>
    </location>
</feature>
<evidence type="ECO:0000313" key="9">
    <source>
        <dbReference type="Proteomes" id="UP000288669"/>
    </source>
</evidence>
<evidence type="ECO:0000313" key="8">
    <source>
        <dbReference type="EMBL" id="RSU06952.1"/>
    </source>
</evidence>
<feature type="compositionally biased region" description="Low complexity" evidence="5">
    <location>
        <begin position="365"/>
        <end position="497"/>
    </location>
</feature>
<dbReference type="OrthoDB" id="2770407at2"/>
<feature type="domain" description="Gram-positive cocci surface proteins LPxTG" evidence="7">
    <location>
        <begin position="516"/>
        <end position="551"/>
    </location>
</feature>
<dbReference type="Proteomes" id="UP000288669">
    <property type="component" value="Unassembled WGS sequence"/>
</dbReference>
<reference evidence="8 9" key="1">
    <citation type="submission" date="2017-05" db="EMBL/GenBank/DDBJ databases">
        <title>Vagococcus spp. assemblies.</title>
        <authorList>
            <person name="Gulvik C.A."/>
        </authorList>
    </citation>
    <scope>NUCLEOTIDE SEQUENCE [LARGE SCALE GENOMIC DNA]</scope>
    <source>
        <strain evidence="8 9">DSM 24756</strain>
    </source>
</reference>
<dbReference type="RefSeq" id="WP_126824121.1">
    <property type="nucleotide sequence ID" value="NZ_NGJZ01000002.1"/>
</dbReference>
<dbReference type="InterPro" id="IPR019931">
    <property type="entry name" value="LPXTG_anchor"/>
</dbReference>
<dbReference type="PROSITE" id="PS50847">
    <property type="entry name" value="GRAM_POS_ANCHORING"/>
    <property type="match status" value="1"/>
</dbReference>
<evidence type="ECO:0000256" key="1">
    <source>
        <dbReference type="ARBA" id="ARBA00022512"/>
    </source>
</evidence>
<feature type="chain" id="PRO_5019267739" description="Gram-positive cocci surface proteins LPxTG domain-containing protein" evidence="6">
    <location>
        <begin position="28"/>
        <end position="551"/>
    </location>
</feature>
<feature type="compositionally biased region" description="Polar residues" evidence="5">
    <location>
        <begin position="516"/>
        <end position="526"/>
    </location>
</feature>
<evidence type="ECO:0000256" key="6">
    <source>
        <dbReference type="SAM" id="SignalP"/>
    </source>
</evidence>
<name>A0A430AGB2_9ENTE</name>